<dbReference type="RefSeq" id="WP_114580311.1">
    <property type="nucleotide sequence ID" value="NZ_QPMH01000001.1"/>
</dbReference>
<gene>
    <name evidence="1" type="ORF">DRB17_01095</name>
</gene>
<evidence type="ECO:0000313" key="1">
    <source>
        <dbReference type="EMBL" id="RDD63798.1"/>
    </source>
</evidence>
<proteinExistence type="predicted"/>
<organism evidence="1 2">
    <name type="scientific">Ferruginivarius sediminum</name>
    <dbReference type="NCBI Taxonomy" id="2661937"/>
    <lineage>
        <taxon>Bacteria</taxon>
        <taxon>Pseudomonadati</taxon>
        <taxon>Pseudomonadota</taxon>
        <taxon>Alphaproteobacteria</taxon>
        <taxon>Rhodospirillales</taxon>
        <taxon>Rhodospirillaceae</taxon>
        <taxon>Ferruginivarius</taxon>
    </lineage>
</organism>
<dbReference type="EMBL" id="QPMH01000001">
    <property type="protein sequence ID" value="RDD63798.1"/>
    <property type="molecule type" value="Genomic_DNA"/>
</dbReference>
<name>A0A369TEV5_9PROT</name>
<evidence type="ECO:0000313" key="2">
    <source>
        <dbReference type="Proteomes" id="UP000253941"/>
    </source>
</evidence>
<accession>A0A369TEV5</accession>
<reference evidence="1 2" key="1">
    <citation type="submission" date="2018-07" db="EMBL/GenBank/DDBJ databases">
        <title>Venubactetium sediminum gen. nov., sp. nov., isolated from a marine solar saltern.</title>
        <authorList>
            <person name="Wang S."/>
        </authorList>
    </citation>
    <scope>NUCLEOTIDE SEQUENCE [LARGE SCALE GENOMIC DNA]</scope>
    <source>
        <strain evidence="1 2">WD2A32</strain>
    </source>
</reference>
<dbReference type="AlphaFoldDB" id="A0A369TEV5"/>
<dbReference type="Proteomes" id="UP000253941">
    <property type="component" value="Unassembled WGS sequence"/>
</dbReference>
<sequence length="140" mass="15708">MWLGWLATSGWLAPDSRPGERVTEGAVGAYIADLQPMPAPASLANRVRRLYTAMRLFEPDRDWGWLAQLKARLRRAEKATKSKPEALTSPGQLYKLGLDLSDPKMTEDHYNQAQRYKALQCLARPLEALRRQDGGGQDEG</sequence>
<comment type="caution">
    <text evidence="1">The sequence shown here is derived from an EMBL/GenBank/DDBJ whole genome shotgun (WGS) entry which is preliminary data.</text>
</comment>
<keyword evidence="2" id="KW-1185">Reference proteome</keyword>
<protein>
    <submittedName>
        <fullName evidence="1">Uncharacterized protein</fullName>
    </submittedName>
</protein>